<evidence type="ECO:0000313" key="10">
    <source>
        <dbReference type="EMBL" id="KAJ8369998.1"/>
    </source>
</evidence>
<evidence type="ECO:0000256" key="4">
    <source>
        <dbReference type="ARBA" id="ARBA00023159"/>
    </source>
</evidence>
<keyword evidence="7" id="KW-0175">Coiled coil</keyword>
<evidence type="ECO:0000256" key="5">
    <source>
        <dbReference type="ARBA" id="ARBA00023163"/>
    </source>
</evidence>
<comment type="caution">
    <text evidence="10">The sequence shown here is derived from an EMBL/GenBank/DDBJ whole genome shotgun (WGS) entry which is preliminary data.</text>
</comment>
<evidence type="ECO:0000256" key="7">
    <source>
        <dbReference type="SAM" id="Coils"/>
    </source>
</evidence>
<dbReference type="EMBL" id="JAINUF010000003">
    <property type="protein sequence ID" value="KAJ8369998.1"/>
    <property type="molecule type" value="Genomic_DNA"/>
</dbReference>
<protein>
    <recommendedName>
        <fullName evidence="9">BZIP domain-containing protein</fullName>
    </recommendedName>
</protein>
<accession>A0A9Q1FY86</accession>
<dbReference type="GO" id="GO:0005634">
    <property type="term" value="C:nucleus"/>
    <property type="evidence" value="ECO:0007669"/>
    <property type="project" value="TreeGrafter"/>
</dbReference>
<feature type="compositionally biased region" description="Low complexity" evidence="8">
    <location>
        <begin position="212"/>
        <end position="227"/>
    </location>
</feature>
<evidence type="ECO:0000259" key="9">
    <source>
        <dbReference type="PROSITE" id="PS50217"/>
    </source>
</evidence>
<dbReference type="AlphaFoldDB" id="A0A9Q1FY86"/>
<evidence type="ECO:0000313" key="11">
    <source>
        <dbReference type="Proteomes" id="UP001152622"/>
    </source>
</evidence>
<dbReference type="InterPro" id="IPR004826">
    <property type="entry name" value="bZIP_Maf"/>
</dbReference>
<evidence type="ECO:0000256" key="3">
    <source>
        <dbReference type="ARBA" id="ARBA00023125"/>
    </source>
</evidence>
<keyword evidence="4" id="KW-0010">Activator</keyword>
<dbReference type="InterPro" id="IPR047167">
    <property type="entry name" value="NFE2-like"/>
</dbReference>
<evidence type="ECO:0000256" key="1">
    <source>
        <dbReference type="ARBA" id="ARBA00008157"/>
    </source>
</evidence>
<keyword evidence="6" id="KW-0539">Nucleus</keyword>
<evidence type="ECO:0000256" key="2">
    <source>
        <dbReference type="ARBA" id="ARBA00023015"/>
    </source>
</evidence>
<dbReference type="PANTHER" id="PTHR24411:SF26">
    <property type="entry name" value="TRANSCRIPTION FACTOR NF-E2 45 KDA SUBUNIT"/>
    <property type="match status" value="1"/>
</dbReference>
<dbReference type="OrthoDB" id="7458135at2759"/>
<feature type="region of interest" description="Disordered" evidence="8">
    <location>
        <begin position="175"/>
        <end position="228"/>
    </location>
</feature>
<organism evidence="10 11">
    <name type="scientific">Synaphobranchus kaupii</name>
    <name type="common">Kaup's arrowtooth eel</name>
    <dbReference type="NCBI Taxonomy" id="118154"/>
    <lineage>
        <taxon>Eukaryota</taxon>
        <taxon>Metazoa</taxon>
        <taxon>Chordata</taxon>
        <taxon>Craniata</taxon>
        <taxon>Vertebrata</taxon>
        <taxon>Euteleostomi</taxon>
        <taxon>Actinopterygii</taxon>
        <taxon>Neopterygii</taxon>
        <taxon>Teleostei</taxon>
        <taxon>Anguilliformes</taxon>
        <taxon>Synaphobranchidae</taxon>
        <taxon>Synaphobranchus</taxon>
    </lineage>
</organism>
<feature type="compositionally biased region" description="Low complexity" evidence="8">
    <location>
        <begin position="183"/>
        <end position="193"/>
    </location>
</feature>
<keyword evidence="3" id="KW-0238">DNA-binding</keyword>
<dbReference type="SMART" id="SM00338">
    <property type="entry name" value="BRLZ"/>
    <property type="match status" value="1"/>
</dbReference>
<dbReference type="GO" id="GO:0000978">
    <property type="term" value="F:RNA polymerase II cis-regulatory region sequence-specific DNA binding"/>
    <property type="evidence" value="ECO:0007669"/>
    <property type="project" value="InterPro"/>
</dbReference>
<feature type="coiled-coil region" evidence="7">
    <location>
        <begin position="410"/>
        <end position="437"/>
    </location>
</feature>
<comment type="similarity">
    <text evidence="1">Belongs to the bZIP family. CNC subfamily.</text>
</comment>
<proteinExistence type="inferred from homology"/>
<dbReference type="PROSITE" id="PS50217">
    <property type="entry name" value="BZIP"/>
    <property type="match status" value="1"/>
</dbReference>
<dbReference type="InterPro" id="IPR004827">
    <property type="entry name" value="bZIP"/>
</dbReference>
<keyword evidence="11" id="KW-1185">Reference proteome</keyword>
<evidence type="ECO:0000256" key="8">
    <source>
        <dbReference type="SAM" id="MobiDB-lite"/>
    </source>
</evidence>
<evidence type="ECO:0000256" key="6">
    <source>
        <dbReference type="ARBA" id="ARBA00023242"/>
    </source>
</evidence>
<dbReference type="CDD" id="cd14720">
    <property type="entry name" value="bZIP_NFE2-like"/>
    <property type="match status" value="1"/>
</dbReference>
<name>A0A9Q1FY86_SYNKA</name>
<dbReference type="Gene3D" id="1.10.880.10">
    <property type="entry name" value="Transcription factor, Skn-1-like, DNA-binding domain"/>
    <property type="match status" value="1"/>
</dbReference>
<dbReference type="GO" id="GO:0000981">
    <property type="term" value="F:DNA-binding transcription factor activity, RNA polymerase II-specific"/>
    <property type="evidence" value="ECO:0007669"/>
    <property type="project" value="TreeGrafter"/>
</dbReference>
<dbReference type="SUPFAM" id="SSF47454">
    <property type="entry name" value="A DNA-binding domain in eukaryotic transcription factors"/>
    <property type="match status" value="1"/>
</dbReference>
<dbReference type="PANTHER" id="PTHR24411">
    <property type="entry name" value="NUCLEAR FACTOR ERYTHROID 2-RELATED FACTOR"/>
    <property type="match status" value="1"/>
</dbReference>
<dbReference type="Pfam" id="PF03131">
    <property type="entry name" value="bZIP_Maf"/>
    <property type="match status" value="1"/>
</dbReference>
<sequence length="508" mass="54424">MCSAAECVLPQLLSCEGLASPGRTHGRVPAPQSAPGSWVHRTPQVTDMELTWQELMAITELQVRSQRELEVPNEGPLESTTYPACEPMAAFDSFGVGQPPPHTLLHGCGGNPAGELAGQYSEVMSACQRPASSAEAQYGMVRPQPPCWLFPPGPHPLQPSLPNLLDHMGVAGAGEGPLTDILGSPQGHGHPSPGFGPGPYKQQVASDDLESDSGLSLGSSPPLASPGNVVNASTASYACVDVGGLGYSNGNPLEAEGGANLCGARARPDCFYPGDRQHAANPYPYPAPPSTYFPPEAGLPPIPPQPAPPKHPQVFPPPPHDLHLKGPGPSGNPFCSPYWRSKGVADGPLSRDERRALALKIPFQLEKIVNLPVDDFNELLSKCAMSDAQLALVRDIRRRGKNKVAAQNCRKRKLENIALLEAELGQLRARREHLARQRAEFQHGLTLARCRLSDLCAEVFSKLRDERGQPYSPHDYSLQQTGDGGFFLVPRNGSDGEAELKTQSFLAH</sequence>
<reference evidence="10" key="1">
    <citation type="journal article" date="2023" name="Science">
        <title>Genome structures resolve the early diversification of teleost fishes.</title>
        <authorList>
            <person name="Parey E."/>
            <person name="Louis A."/>
            <person name="Montfort J."/>
            <person name="Bouchez O."/>
            <person name="Roques C."/>
            <person name="Iampietro C."/>
            <person name="Lluch J."/>
            <person name="Castinel A."/>
            <person name="Donnadieu C."/>
            <person name="Desvignes T."/>
            <person name="Floi Bucao C."/>
            <person name="Jouanno E."/>
            <person name="Wen M."/>
            <person name="Mejri S."/>
            <person name="Dirks R."/>
            <person name="Jansen H."/>
            <person name="Henkel C."/>
            <person name="Chen W.J."/>
            <person name="Zahm M."/>
            <person name="Cabau C."/>
            <person name="Klopp C."/>
            <person name="Thompson A.W."/>
            <person name="Robinson-Rechavi M."/>
            <person name="Braasch I."/>
            <person name="Lecointre G."/>
            <person name="Bobe J."/>
            <person name="Postlethwait J.H."/>
            <person name="Berthelot C."/>
            <person name="Roest Crollius H."/>
            <person name="Guiguen Y."/>
        </authorList>
    </citation>
    <scope>NUCLEOTIDE SEQUENCE</scope>
    <source>
        <strain evidence="10">WJC10195</strain>
    </source>
</reference>
<dbReference type="Proteomes" id="UP001152622">
    <property type="component" value="Chromosome 3"/>
</dbReference>
<keyword evidence="5" id="KW-0804">Transcription</keyword>
<gene>
    <name evidence="10" type="ORF">SKAU_G00100260</name>
</gene>
<keyword evidence="2" id="KW-0805">Transcription regulation</keyword>
<dbReference type="InterPro" id="IPR008917">
    <property type="entry name" value="TF_DNA-bd_sf"/>
</dbReference>
<dbReference type="PROSITE" id="PS00036">
    <property type="entry name" value="BZIP_BASIC"/>
    <property type="match status" value="1"/>
</dbReference>
<feature type="domain" description="BZIP" evidence="9">
    <location>
        <begin position="392"/>
        <end position="455"/>
    </location>
</feature>